<dbReference type="AlphaFoldDB" id="A0AAD1Z7Q8"/>
<name>A0AAD1Z7Q8_9LAMI</name>
<evidence type="ECO:0000313" key="2">
    <source>
        <dbReference type="EMBL" id="CAI9764687.1"/>
    </source>
</evidence>
<proteinExistence type="predicted"/>
<protein>
    <submittedName>
        <fullName evidence="2">Uncharacterized protein</fullName>
    </submittedName>
</protein>
<organism evidence="2 3">
    <name type="scientific">Fraxinus pennsylvanica</name>
    <dbReference type="NCBI Taxonomy" id="56036"/>
    <lineage>
        <taxon>Eukaryota</taxon>
        <taxon>Viridiplantae</taxon>
        <taxon>Streptophyta</taxon>
        <taxon>Embryophyta</taxon>
        <taxon>Tracheophyta</taxon>
        <taxon>Spermatophyta</taxon>
        <taxon>Magnoliopsida</taxon>
        <taxon>eudicotyledons</taxon>
        <taxon>Gunneridae</taxon>
        <taxon>Pentapetalae</taxon>
        <taxon>asterids</taxon>
        <taxon>lamiids</taxon>
        <taxon>Lamiales</taxon>
        <taxon>Oleaceae</taxon>
        <taxon>Oleeae</taxon>
        <taxon>Fraxinus</taxon>
    </lineage>
</organism>
<evidence type="ECO:0000313" key="3">
    <source>
        <dbReference type="Proteomes" id="UP000834106"/>
    </source>
</evidence>
<dbReference type="EMBL" id="OU503042">
    <property type="protein sequence ID" value="CAI9764687.1"/>
    <property type="molecule type" value="Genomic_DNA"/>
</dbReference>
<sequence length="160" mass="17462">MARFWAISYLKGAKEAMEQQPQPPAPLPSQSQAEKEDDDAGKKKKSRRRLPSPSELVAHYEKQGMDTQEASFKVIQDLQNAVFRMISTTRSKKKGDSASDITSKKLDVIHSRLLQLEMKLDSKPGYPQAVGIGVASAGIWNAAVQIWNSVSGASSSSSNA</sequence>
<gene>
    <name evidence="2" type="ORF">FPE_LOCUS12117</name>
</gene>
<dbReference type="Proteomes" id="UP000834106">
    <property type="component" value="Chromosome 7"/>
</dbReference>
<keyword evidence="3" id="KW-1185">Reference proteome</keyword>
<accession>A0AAD1Z7Q8</accession>
<reference evidence="2" key="1">
    <citation type="submission" date="2023-05" db="EMBL/GenBank/DDBJ databases">
        <authorList>
            <person name="Huff M."/>
        </authorList>
    </citation>
    <scope>NUCLEOTIDE SEQUENCE</scope>
</reference>
<feature type="region of interest" description="Disordered" evidence="1">
    <location>
        <begin position="14"/>
        <end position="56"/>
    </location>
</feature>
<evidence type="ECO:0000256" key="1">
    <source>
        <dbReference type="SAM" id="MobiDB-lite"/>
    </source>
</evidence>